<proteinExistence type="predicted"/>
<accession>A0A419DBC9</accession>
<organism evidence="1 2">
    <name type="scientific">candidate division WS5 bacterium</name>
    <dbReference type="NCBI Taxonomy" id="2093353"/>
    <lineage>
        <taxon>Bacteria</taxon>
        <taxon>candidate division WS5</taxon>
    </lineage>
</organism>
<name>A0A419DBC9_9BACT</name>
<dbReference type="AlphaFoldDB" id="A0A419DBC9"/>
<protein>
    <submittedName>
        <fullName evidence="1">Uncharacterized protein</fullName>
    </submittedName>
</protein>
<comment type="caution">
    <text evidence="1">The sequence shown here is derived from an EMBL/GenBank/DDBJ whole genome shotgun (WGS) entry which is preliminary data.</text>
</comment>
<dbReference type="EMBL" id="QZJW01000046">
    <property type="protein sequence ID" value="RJO60393.1"/>
    <property type="molecule type" value="Genomic_DNA"/>
</dbReference>
<evidence type="ECO:0000313" key="2">
    <source>
        <dbReference type="Proteomes" id="UP000285655"/>
    </source>
</evidence>
<reference evidence="1 2" key="1">
    <citation type="journal article" date="2017" name="ISME J.">
        <title>Energy and carbon metabolisms in a deep terrestrial subsurface fluid microbial community.</title>
        <authorList>
            <person name="Momper L."/>
            <person name="Jungbluth S.P."/>
            <person name="Lee M.D."/>
            <person name="Amend J.P."/>
        </authorList>
    </citation>
    <scope>NUCLEOTIDE SEQUENCE [LARGE SCALE GENOMIC DNA]</scope>
    <source>
        <strain evidence="1">SURF_29</strain>
    </source>
</reference>
<evidence type="ECO:0000313" key="1">
    <source>
        <dbReference type="EMBL" id="RJO60393.1"/>
    </source>
</evidence>
<dbReference type="Proteomes" id="UP000285655">
    <property type="component" value="Unassembled WGS sequence"/>
</dbReference>
<sequence length="110" mass="11512">MGYISPRGEQSTTAEIALLEALNNLATSGSGEAIKKTGAASFANVSVGFTVETPTGTVNGVNTTFTVTNEPKFVVIDGMIRFDGLGYTYAAGTIEVDPLIPPTSFIRSIY</sequence>
<gene>
    <name evidence="1" type="ORF">C4544_05200</name>
</gene>